<feature type="domain" description="F-box" evidence="1">
    <location>
        <begin position="6"/>
        <end position="57"/>
    </location>
</feature>
<dbReference type="PROSITE" id="PS50181">
    <property type="entry name" value="FBOX"/>
    <property type="match status" value="1"/>
</dbReference>
<dbReference type="Gene3D" id="3.80.10.10">
    <property type="entry name" value="Ribonuclease Inhibitor"/>
    <property type="match status" value="1"/>
</dbReference>
<organism evidence="2 4">
    <name type="scientific">Rotaria socialis</name>
    <dbReference type="NCBI Taxonomy" id="392032"/>
    <lineage>
        <taxon>Eukaryota</taxon>
        <taxon>Metazoa</taxon>
        <taxon>Spiralia</taxon>
        <taxon>Gnathifera</taxon>
        <taxon>Rotifera</taxon>
        <taxon>Eurotatoria</taxon>
        <taxon>Bdelloidea</taxon>
        <taxon>Philodinida</taxon>
        <taxon>Philodinidae</taxon>
        <taxon>Rotaria</taxon>
    </lineage>
</organism>
<dbReference type="SUPFAM" id="SSF52058">
    <property type="entry name" value="L domain-like"/>
    <property type="match status" value="1"/>
</dbReference>
<proteinExistence type="predicted"/>
<protein>
    <recommendedName>
        <fullName evidence="1">F-box domain-containing protein</fullName>
    </recommendedName>
</protein>
<dbReference type="Proteomes" id="UP000663851">
    <property type="component" value="Unassembled WGS sequence"/>
</dbReference>
<dbReference type="InterPro" id="IPR032675">
    <property type="entry name" value="LRR_dom_sf"/>
</dbReference>
<dbReference type="AlphaFoldDB" id="A0A817RX62"/>
<dbReference type="SUPFAM" id="SSF81383">
    <property type="entry name" value="F-box domain"/>
    <property type="match status" value="1"/>
</dbReference>
<dbReference type="InterPro" id="IPR036047">
    <property type="entry name" value="F-box-like_dom_sf"/>
</dbReference>
<dbReference type="EMBL" id="CAJNYD010000494">
    <property type="protein sequence ID" value="CAF3265597.1"/>
    <property type="molecule type" value="Genomic_DNA"/>
</dbReference>
<dbReference type="SMART" id="SM00256">
    <property type="entry name" value="FBOX"/>
    <property type="match status" value="1"/>
</dbReference>
<evidence type="ECO:0000313" key="3">
    <source>
        <dbReference type="EMBL" id="CAF4527708.1"/>
    </source>
</evidence>
<dbReference type="EMBL" id="CAJOBO010004697">
    <property type="protein sequence ID" value="CAF4527708.1"/>
    <property type="molecule type" value="Genomic_DNA"/>
</dbReference>
<dbReference type="Pfam" id="PF00646">
    <property type="entry name" value="F-box"/>
    <property type="match status" value="1"/>
</dbReference>
<reference evidence="2" key="1">
    <citation type="submission" date="2021-02" db="EMBL/GenBank/DDBJ databases">
        <authorList>
            <person name="Nowell W R."/>
        </authorList>
    </citation>
    <scope>NUCLEOTIDE SEQUENCE</scope>
</reference>
<accession>A0A817RX62</accession>
<dbReference type="Gene3D" id="1.20.1280.50">
    <property type="match status" value="1"/>
</dbReference>
<dbReference type="CDD" id="cd09917">
    <property type="entry name" value="F-box_SF"/>
    <property type="match status" value="1"/>
</dbReference>
<dbReference type="Proteomes" id="UP000663833">
    <property type="component" value="Unassembled WGS sequence"/>
</dbReference>
<evidence type="ECO:0000313" key="2">
    <source>
        <dbReference type="EMBL" id="CAF3265597.1"/>
    </source>
</evidence>
<sequence length="283" mass="32679">MSTESRVHFQLLPVELLHKIFDYLKAETIVFSMRRVCKQLYSIANACNRYELDFRYISKSDLPLLAHIIDPNAIISLILSKTETERSIRSLLKHFRTDFIKLKSLTLFNLYGRDLKVIQKCIIKYPLKTFSMFNDLCYIRKTEAYISDILLQKDLRKIEVKLNCNSIDIIDWPISCGLEHVIIDNCSSTTVYAILNRSPNLGTLVISDNYFENSKETITNDKQFNSVISLSLAIGENIAIENIRLLLSCLPCLAHLRLISKTLGRSHHSKDYSIEEISILVLW</sequence>
<evidence type="ECO:0000313" key="4">
    <source>
        <dbReference type="Proteomes" id="UP000663833"/>
    </source>
</evidence>
<dbReference type="InterPro" id="IPR001810">
    <property type="entry name" value="F-box_dom"/>
</dbReference>
<comment type="caution">
    <text evidence="2">The sequence shown here is derived from an EMBL/GenBank/DDBJ whole genome shotgun (WGS) entry which is preliminary data.</text>
</comment>
<name>A0A817RX62_9BILA</name>
<gene>
    <name evidence="3" type="ORF">HFQ381_LOCUS29526</name>
    <name evidence="2" type="ORF">LUA448_LOCUS5658</name>
</gene>
<evidence type="ECO:0000259" key="1">
    <source>
        <dbReference type="PROSITE" id="PS50181"/>
    </source>
</evidence>